<dbReference type="AlphaFoldDB" id="A0A5J5KTY8"/>
<keyword evidence="3" id="KW-1185">Reference proteome</keyword>
<evidence type="ECO:0000313" key="2">
    <source>
        <dbReference type="EMBL" id="KAA9393113.1"/>
    </source>
</evidence>
<evidence type="ECO:0000313" key="3">
    <source>
        <dbReference type="Proteomes" id="UP000325957"/>
    </source>
</evidence>
<evidence type="ECO:0000259" key="1">
    <source>
        <dbReference type="Pfam" id="PF04230"/>
    </source>
</evidence>
<proteinExistence type="predicted"/>
<feature type="domain" description="Polysaccharide pyruvyl transferase" evidence="1">
    <location>
        <begin position="63"/>
        <end position="178"/>
    </location>
</feature>
<dbReference type="OrthoDB" id="9803627at2"/>
<dbReference type="Pfam" id="PF04230">
    <property type="entry name" value="PS_pyruv_trans"/>
    <property type="match status" value="1"/>
</dbReference>
<organism evidence="2 3">
    <name type="scientific">Kocuria coralli</name>
    <dbReference type="NCBI Taxonomy" id="1461025"/>
    <lineage>
        <taxon>Bacteria</taxon>
        <taxon>Bacillati</taxon>
        <taxon>Actinomycetota</taxon>
        <taxon>Actinomycetes</taxon>
        <taxon>Micrococcales</taxon>
        <taxon>Micrococcaceae</taxon>
        <taxon>Kocuria</taxon>
    </lineage>
</organism>
<sequence>MNPPFHIADSILGPENCRRLGIRSKDDLPPGTVGLVGSLIAAVTHAPCIVVGGGLINGNRRTYGPDCEIRAVRGFLTKTTIMRDAGQNPEVIGDPGLLLAEIEPAPEVHDRKPLGFIVHAQDREMFLDRYPQHAQDIVDNYAPREEFVRQLAECEMIASTSLHGCIFAHSYGVPVAPFVLSDQLYGGDFKFQDHYSALGFDVQRRNMPETIDKIVSIIDSTPQPDDKQLQRLVDRQWTVIREALTSTGG</sequence>
<gene>
    <name evidence="2" type="ORF">FCK90_13765</name>
</gene>
<name>A0A5J5KTY8_9MICC</name>
<keyword evidence="2" id="KW-0808">Transferase</keyword>
<dbReference type="GO" id="GO:0016740">
    <property type="term" value="F:transferase activity"/>
    <property type="evidence" value="ECO:0007669"/>
    <property type="project" value="UniProtKB-KW"/>
</dbReference>
<accession>A0A5J5KTY8</accession>
<reference evidence="2 3" key="1">
    <citation type="submission" date="2019-05" db="EMBL/GenBank/DDBJ databases">
        <title>Kocuria coralli sp. nov., a novel actinobacterium isolated from coral reef seawater.</title>
        <authorList>
            <person name="Li J."/>
        </authorList>
    </citation>
    <scope>NUCLEOTIDE SEQUENCE [LARGE SCALE GENOMIC DNA]</scope>
    <source>
        <strain evidence="2 3">SCSIO 13007</strain>
    </source>
</reference>
<dbReference type="Proteomes" id="UP000325957">
    <property type="component" value="Unassembled WGS sequence"/>
</dbReference>
<dbReference type="InterPro" id="IPR007345">
    <property type="entry name" value="Polysacch_pyruvyl_Trfase"/>
</dbReference>
<protein>
    <submittedName>
        <fullName evidence="2">Polysaccharide pyruvyl transferase family protein</fullName>
    </submittedName>
</protein>
<dbReference type="EMBL" id="SZWF01000026">
    <property type="protein sequence ID" value="KAA9393113.1"/>
    <property type="molecule type" value="Genomic_DNA"/>
</dbReference>
<comment type="caution">
    <text evidence="2">The sequence shown here is derived from an EMBL/GenBank/DDBJ whole genome shotgun (WGS) entry which is preliminary data.</text>
</comment>